<evidence type="ECO:0000313" key="2">
    <source>
        <dbReference type="EMBL" id="GAA1549853.1"/>
    </source>
</evidence>
<comment type="caution">
    <text evidence="2">The sequence shown here is derived from an EMBL/GenBank/DDBJ whole genome shotgun (WGS) entry which is preliminary data.</text>
</comment>
<sequence length="47" mass="5067">MNGLLGCYIAGTLDGIALGYLIAALIYRRNVRRTANQAARQIQGMGK</sequence>
<keyword evidence="1" id="KW-1133">Transmembrane helix</keyword>
<keyword evidence="1" id="KW-0812">Transmembrane</keyword>
<dbReference type="EMBL" id="BAAAPH010000001">
    <property type="protein sequence ID" value="GAA1549853.1"/>
    <property type="molecule type" value="Genomic_DNA"/>
</dbReference>
<dbReference type="RefSeq" id="WP_344231457.1">
    <property type="nucleotide sequence ID" value="NZ_BAAAPH010000001.1"/>
</dbReference>
<proteinExistence type="predicted"/>
<keyword evidence="3" id="KW-1185">Reference proteome</keyword>
<reference evidence="2 3" key="1">
    <citation type="journal article" date="2019" name="Int. J. Syst. Evol. Microbiol.">
        <title>The Global Catalogue of Microorganisms (GCM) 10K type strain sequencing project: providing services to taxonomists for standard genome sequencing and annotation.</title>
        <authorList>
            <consortium name="The Broad Institute Genomics Platform"/>
            <consortium name="The Broad Institute Genome Sequencing Center for Infectious Disease"/>
            <person name="Wu L."/>
            <person name="Ma J."/>
        </authorList>
    </citation>
    <scope>NUCLEOTIDE SEQUENCE [LARGE SCALE GENOMIC DNA]</scope>
    <source>
        <strain evidence="2 3">JCM 15572</strain>
    </source>
</reference>
<evidence type="ECO:0000256" key="1">
    <source>
        <dbReference type="SAM" id="Phobius"/>
    </source>
</evidence>
<organism evidence="2 3">
    <name type="scientific">Kribbella hippodromi</name>
    <dbReference type="NCBI Taxonomy" id="434347"/>
    <lineage>
        <taxon>Bacteria</taxon>
        <taxon>Bacillati</taxon>
        <taxon>Actinomycetota</taxon>
        <taxon>Actinomycetes</taxon>
        <taxon>Propionibacteriales</taxon>
        <taxon>Kribbellaceae</taxon>
        <taxon>Kribbella</taxon>
    </lineage>
</organism>
<protein>
    <submittedName>
        <fullName evidence="2">Uncharacterized protein</fullName>
    </submittedName>
</protein>
<name>A0ABN2BZW3_9ACTN</name>
<evidence type="ECO:0000313" key="3">
    <source>
        <dbReference type="Proteomes" id="UP001501705"/>
    </source>
</evidence>
<dbReference type="Proteomes" id="UP001501705">
    <property type="component" value="Unassembled WGS sequence"/>
</dbReference>
<accession>A0ABN2BZW3</accession>
<gene>
    <name evidence="2" type="ORF">GCM10009804_03040</name>
</gene>
<keyword evidence="1" id="KW-0472">Membrane</keyword>
<feature type="transmembrane region" description="Helical" evidence="1">
    <location>
        <begin position="6"/>
        <end position="27"/>
    </location>
</feature>